<dbReference type="HAMAP" id="MF_01201">
    <property type="entry name" value="Ala_racemase"/>
    <property type="match status" value="1"/>
</dbReference>
<dbReference type="PRINTS" id="PR00992">
    <property type="entry name" value="ALARACEMASE"/>
</dbReference>
<evidence type="ECO:0000256" key="3">
    <source>
        <dbReference type="ARBA" id="ARBA00023235"/>
    </source>
</evidence>
<feature type="active site" description="Proton acceptor; specific for L-alanine" evidence="4">
    <location>
        <position position="280"/>
    </location>
</feature>
<dbReference type="Pfam" id="PF00842">
    <property type="entry name" value="Ala_racemase_C"/>
    <property type="match status" value="1"/>
</dbReference>
<evidence type="ECO:0000256" key="4">
    <source>
        <dbReference type="HAMAP-Rule" id="MF_01201"/>
    </source>
</evidence>
<dbReference type="Gene3D" id="3.20.20.10">
    <property type="entry name" value="Alanine racemase"/>
    <property type="match status" value="1"/>
</dbReference>
<dbReference type="SUPFAM" id="SSF51419">
    <property type="entry name" value="PLP-binding barrel"/>
    <property type="match status" value="1"/>
</dbReference>
<dbReference type="SUPFAM" id="SSF50621">
    <property type="entry name" value="Alanine racemase C-terminal domain-like"/>
    <property type="match status" value="1"/>
</dbReference>
<dbReference type="Pfam" id="PF01168">
    <property type="entry name" value="Ala_racemase_N"/>
    <property type="match status" value="1"/>
</dbReference>
<feature type="active site" description="Proton acceptor; specific for D-alanine" evidence="4">
    <location>
        <position position="36"/>
    </location>
</feature>
<dbReference type="UniPathway" id="UPA00042">
    <property type="reaction ID" value="UER00497"/>
</dbReference>
<dbReference type="CDD" id="cd00430">
    <property type="entry name" value="PLPDE_III_AR"/>
    <property type="match status" value="1"/>
</dbReference>
<dbReference type="RefSeq" id="WP_114303650.1">
    <property type="nucleotide sequence ID" value="NZ_QPIE01000004.1"/>
</dbReference>
<dbReference type="SMART" id="SM01005">
    <property type="entry name" value="Ala_racemase_C"/>
    <property type="match status" value="1"/>
</dbReference>
<dbReference type="GO" id="GO:0030632">
    <property type="term" value="P:D-alanine biosynthetic process"/>
    <property type="evidence" value="ECO:0007669"/>
    <property type="project" value="UniProtKB-UniRule"/>
</dbReference>
<dbReference type="GO" id="GO:0030170">
    <property type="term" value="F:pyridoxal phosphate binding"/>
    <property type="evidence" value="ECO:0007669"/>
    <property type="project" value="UniProtKB-UniRule"/>
</dbReference>
<keyword evidence="2 4" id="KW-0663">Pyridoxal phosphate</keyword>
<dbReference type="PROSITE" id="PS00395">
    <property type="entry name" value="ALANINE_RACEMASE"/>
    <property type="match status" value="1"/>
</dbReference>
<dbReference type="PANTHER" id="PTHR30511">
    <property type="entry name" value="ALANINE RACEMASE"/>
    <property type="match status" value="1"/>
</dbReference>
<dbReference type="OrthoDB" id="9801978at2"/>
<reference evidence="8 9" key="1">
    <citation type="submission" date="2018-07" db="EMBL/GenBank/DDBJ databases">
        <title>Chryseobacterium lacus sp. nov., isolated from lake water.</title>
        <authorList>
            <person name="Li C.-M."/>
        </authorList>
    </citation>
    <scope>NUCLEOTIDE SEQUENCE [LARGE SCALE GENOMIC DNA]</scope>
    <source>
        <strain evidence="8 9">YLOS41</strain>
    </source>
</reference>
<comment type="pathway">
    <text evidence="4">Amino-acid biosynthesis; D-alanine biosynthesis; D-alanine from L-alanine: step 1/1.</text>
</comment>
<organism evidence="8 9">
    <name type="scientific">Chryseobacterium lacus</name>
    <dbReference type="NCBI Taxonomy" id="2058346"/>
    <lineage>
        <taxon>Bacteria</taxon>
        <taxon>Pseudomonadati</taxon>
        <taxon>Bacteroidota</taxon>
        <taxon>Flavobacteriia</taxon>
        <taxon>Flavobacteriales</taxon>
        <taxon>Weeksellaceae</taxon>
        <taxon>Chryseobacterium group</taxon>
        <taxon>Chryseobacterium</taxon>
    </lineage>
</organism>
<feature type="binding site" evidence="4 6">
    <location>
        <position position="328"/>
    </location>
    <ligand>
        <name>substrate</name>
    </ligand>
</feature>
<dbReference type="AlphaFoldDB" id="A0A368MYX9"/>
<keyword evidence="9" id="KW-1185">Reference proteome</keyword>
<evidence type="ECO:0000259" key="7">
    <source>
        <dbReference type="SMART" id="SM01005"/>
    </source>
</evidence>
<dbReference type="InterPro" id="IPR029066">
    <property type="entry name" value="PLP-binding_barrel"/>
</dbReference>
<dbReference type="InterPro" id="IPR009006">
    <property type="entry name" value="Ala_racemase/Decarboxylase_C"/>
</dbReference>
<dbReference type="Proteomes" id="UP000252172">
    <property type="component" value="Unassembled WGS sequence"/>
</dbReference>
<evidence type="ECO:0000313" key="9">
    <source>
        <dbReference type="Proteomes" id="UP000252172"/>
    </source>
</evidence>
<dbReference type="InterPro" id="IPR011079">
    <property type="entry name" value="Ala_racemase_C"/>
</dbReference>
<feature type="modified residue" description="N6-(pyridoxal phosphate)lysine" evidence="4 5">
    <location>
        <position position="36"/>
    </location>
</feature>
<dbReference type="EMBL" id="QPIE01000004">
    <property type="protein sequence ID" value="RCU43063.1"/>
    <property type="molecule type" value="Genomic_DNA"/>
</dbReference>
<comment type="catalytic activity">
    <reaction evidence="4">
        <text>L-alanine = D-alanine</text>
        <dbReference type="Rhea" id="RHEA:20249"/>
        <dbReference type="ChEBI" id="CHEBI:57416"/>
        <dbReference type="ChEBI" id="CHEBI:57972"/>
        <dbReference type="EC" id="5.1.1.1"/>
    </reaction>
</comment>
<accession>A0A368MYX9</accession>
<name>A0A368MYX9_9FLAO</name>
<protein>
    <recommendedName>
        <fullName evidence="4">Alanine racemase</fullName>
        <ecNumber evidence="4">5.1.1.1</ecNumber>
    </recommendedName>
</protein>
<comment type="caution">
    <text evidence="8">The sequence shown here is derived from an EMBL/GenBank/DDBJ whole genome shotgun (WGS) entry which is preliminary data.</text>
</comment>
<evidence type="ECO:0000313" key="8">
    <source>
        <dbReference type="EMBL" id="RCU43063.1"/>
    </source>
</evidence>
<dbReference type="InterPro" id="IPR000821">
    <property type="entry name" value="Ala_racemase"/>
</dbReference>
<comment type="similarity">
    <text evidence="4">Belongs to the alanine racemase family.</text>
</comment>
<dbReference type="Gene3D" id="2.40.37.10">
    <property type="entry name" value="Lyase, Ornithine Decarboxylase, Chain A, domain 1"/>
    <property type="match status" value="1"/>
</dbReference>
<dbReference type="NCBIfam" id="TIGR00492">
    <property type="entry name" value="alr"/>
    <property type="match status" value="1"/>
</dbReference>
<evidence type="ECO:0000256" key="6">
    <source>
        <dbReference type="PIRSR" id="PIRSR600821-52"/>
    </source>
</evidence>
<gene>
    <name evidence="8" type="primary">alr</name>
    <name evidence="8" type="ORF">DQ356_06430</name>
</gene>
<dbReference type="GO" id="GO:0008784">
    <property type="term" value="F:alanine racemase activity"/>
    <property type="evidence" value="ECO:0007669"/>
    <property type="project" value="UniProtKB-UniRule"/>
</dbReference>
<dbReference type="GO" id="GO:0005829">
    <property type="term" value="C:cytosol"/>
    <property type="evidence" value="ECO:0007669"/>
    <property type="project" value="TreeGrafter"/>
</dbReference>
<evidence type="ECO:0000256" key="5">
    <source>
        <dbReference type="PIRSR" id="PIRSR600821-50"/>
    </source>
</evidence>
<feature type="domain" description="Alanine racemase C-terminal" evidence="7">
    <location>
        <begin position="259"/>
        <end position="387"/>
    </location>
</feature>
<dbReference type="PANTHER" id="PTHR30511:SF0">
    <property type="entry name" value="ALANINE RACEMASE, CATABOLIC-RELATED"/>
    <property type="match status" value="1"/>
</dbReference>
<comment type="cofactor">
    <cofactor evidence="1 4 5">
        <name>pyridoxal 5'-phosphate</name>
        <dbReference type="ChEBI" id="CHEBI:597326"/>
    </cofactor>
</comment>
<keyword evidence="3 4" id="KW-0413">Isomerase</keyword>
<comment type="function">
    <text evidence="4">Catalyzes the interconversion of L-alanine and D-alanine. May also act on other amino acids.</text>
</comment>
<evidence type="ECO:0000256" key="1">
    <source>
        <dbReference type="ARBA" id="ARBA00001933"/>
    </source>
</evidence>
<proteinExistence type="inferred from homology"/>
<dbReference type="EC" id="5.1.1.1" evidence="4"/>
<dbReference type="InterPro" id="IPR020622">
    <property type="entry name" value="Ala_racemase_pyridoxalP-BS"/>
</dbReference>
<dbReference type="InterPro" id="IPR001608">
    <property type="entry name" value="Ala_racemase_N"/>
</dbReference>
<feature type="binding site" evidence="4 6">
    <location>
        <position position="135"/>
    </location>
    <ligand>
        <name>substrate</name>
    </ligand>
</feature>
<evidence type="ECO:0000256" key="2">
    <source>
        <dbReference type="ARBA" id="ARBA00022898"/>
    </source>
</evidence>
<sequence length="387" mass="43460">MFETTSLTINKSAYQNNLKFIRQHIGEKVKFCSIVKGNAYGHGIAPFVAMAADCGVDYFGVYAADEAFEIKKTLTKNVSIMIMGMVAGESLHWAIANEVEFFVFDIEILEAAVEVAQSQNKKCIIHLDIETGMNRTGIERSDLRKVCNYVKAHQDHIYLKGVCTHYAGSESYVNHERVQQQIVNFNKAVEEISSYGLDPEYIHSACSAAMMNYPETMSNMVRVGIMQYGYWSNKETLIRYSDQVTEDSILDTSKALSRLLEWKTTVMSVKKVEKGEFIGYGNSYQAYNDMTIAVIPVGYSYGYTRALSNKGKVLIGGEEAPICGIINMNAMCVDITHIQNVQKGDEVVLIGHQDEKVITIASFCEMSNLMNYELLTRIPHNIPRTVK</sequence>